<evidence type="ECO:0000313" key="9">
    <source>
        <dbReference type="EMBL" id="MCI0181821.1"/>
    </source>
</evidence>
<feature type="transmembrane region" description="Helical" evidence="7">
    <location>
        <begin position="221"/>
        <end position="241"/>
    </location>
</feature>
<dbReference type="InterPro" id="IPR005829">
    <property type="entry name" value="Sugar_transporter_CS"/>
</dbReference>
<dbReference type="Gene3D" id="1.20.1250.20">
    <property type="entry name" value="MFS general substrate transporter like domains"/>
    <property type="match status" value="1"/>
</dbReference>
<dbReference type="GO" id="GO:0022857">
    <property type="term" value="F:transmembrane transporter activity"/>
    <property type="evidence" value="ECO:0007669"/>
    <property type="project" value="InterPro"/>
</dbReference>
<evidence type="ECO:0000256" key="2">
    <source>
        <dbReference type="ARBA" id="ARBA00022448"/>
    </source>
</evidence>
<dbReference type="AlphaFoldDB" id="A0A9X1V5F1"/>
<feature type="transmembrane region" description="Helical" evidence="7">
    <location>
        <begin position="137"/>
        <end position="159"/>
    </location>
</feature>
<keyword evidence="2" id="KW-0813">Transport</keyword>
<organism evidence="9 10">
    <name type="scientific">Sulfoacidibacillus ferrooxidans</name>
    <dbReference type="NCBI Taxonomy" id="2005001"/>
    <lineage>
        <taxon>Bacteria</taxon>
        <taxon>Bacillati</taxon>
        <taxon>Bacillota</taxon>
        <taxon>Bacilli</taxon>
        <taxon>Bacillales</taxon>
        <taxon>Alicyclobacillaceae</taxon>
        <taxon>Sulfoacidibacillus</taxon>
    </lineage>
</organism>
<dbReference type="RefSeq" id="WP_241711454.1">
    <property type="nucleotide sequence ID" value="NZ_JALBUF010000001.1"/>
</dbReference>
<dbReference type="Proteomes" id="UP001139263">
    <property type="component" value="Unassembled WGS sequence"/>
</dbReference>
<keyword evidence="4 7" id="KW-0812">Transmembrane</keyword>
<comment type="caution">
    <text evidence="9">The sequence shown here is derived from an EMBL/GenBank/DDBJ whole genome shotgun (WGS) entry which is preliminary data.</text>
</comment>
<keyword evidence="10" id="KW-1185">Reference proteome</keyword>
<dbReference type="CDD" id="cd17321">
    <property type="entry name" value="MFS_MMR_MDR_like"/>
    <property type="match status" value="1"/>
</dbReference>
<dbReference type="PROSITE" id="PS50850">
    <property type="entry name" value="MFS"/>
    <property type="match status" value="1"/>
</dbReference>
<dbReference type="PRINTS" id="PR01036">
    <property type="entry name" value="TCRTETB"/>
</dbReference>
<dbReference type="InterPro" id="IPR011701">
    <property type="entry name" value="MFS"/>
</dbReference>
<comment type="subcellular location">
    <subcellularLocation>
        <location evidence="1">Cell membrane</location>
        <topology evidence="1">Multi-pass membrane protein</topology>
    </subcellularLocation>
</comment>
<dbReference type="PANTHER" id="PTHR42718:SF46">
    <property type="entry name" value="BLR6921 PROTEIN"/>
    <property type="match status" value="1"/>
</dbReference>
<evidence type="ECO:0000256" key="3">
    <source>
        <dbReference type="ARBA" id="ARBA00022475"/>
    </source>
</evidence>
<feature type="transmembrane region" description="Helical" evidence="7">
    <location>
        <begin position="165"/>
        <end position="183"/>
    </location>
</feature>
<evidence type="ECO:0000256" key="5">
    <source>
        <dbReference type="ARBA" id="ARBA00022989"/>
    </source>
</evidence>
<feature type="transmembrane region" description="Helical" evidence="7">
    <location>
        <begin position="352"/>
        <end position="370"/>
    </location>
</feature>
<feature type="domain" description="Major facilitator superfamily (MFS) profile" evidence="8">
    <location>
        <begin position="9"/>
        <end position="468"/>
    </location>
</feature>
<protein>
    <submittedName>
        <fullName evidence="9">Riboflavin transporter RibZ</fullName>
    </submittedName>
</protein>
<evidence type="ECO:0000256" key="1">
    <source>
        <dbReference type="ARBA" id="ARBA00004651"/>
    </source>
</evidence>
<gene>
    <name evidence="9" type="primary">ribZ_1</name>
    <name evidence="9" type="ORF">MM817_00066</name>
</gene>
<keyword evidence="6 7" id="KW-0472">Membrane</keyword>
<dbReference type="Gene3D" id="1.20.1720.10">
    <property type="entry name" value="Multidrug resistance protein D"/>
    <property type="match status" value="1"/>
</dbReference>
<sequence length="480" mass="51673">MTKRQLWLAFAFVTTSTFMVNVDSSIVNVALPTLAHQFHLGVASLQWVVTMYLLVITAILPIVAKLADVLGRRRIFAIGLAIFIVSSLACGLSQHFWELVAARGVQGIGGSIMQANVMSIVTLMFPEDMRGRALGTIGSVVAGGTLMGPILGGLLIAWFGWPSIFFVNVPVGIIGIIGVLRYVPKFPGKPLRRRFDTLGGGLFAAFVVVFLTLFADLSHSAVSLKDGILAIASVALLYAFIRVELRREEPLVVLSVFRRPLFSAAMGAGLLYWILMLFPAFLMPLYLQEILHVPVWEIGLLMVPQSVAMLIVSPIGGYFSDRYGTIGPATVGMVLFVAADLLFTRLGAHTSILFAIGAMTLQGIAAGMFSSPNNAEIFNRADAELTGIVGGLIASERNFGRSLGVTSAALALSLGIEMFGSHSRGHDVAMRLVPSHVFTSAFDFAFWVATGIAIIAIVLVVLPHFLRHKIAQELTMIKGE</sequence>
<dbReference type="SUPFAM" id="SSF103473">
    <property type="entry name" value="MFS general substrate transporter"/>
    <property type="match status" value="1"/>
</dbReference>
<accession>A0A9X1V5F1</accession>
<dbReference type="Pfam" id="PF07690">
    <property type="entry name" value="MFS_1"/>
    <property type="match status" value="1"/>
</dbReference>
<evidence type="ECO:0000256" key="4">
    <source>
        <dbReference type="ARBA" id="ARBA00022692"/>
    </source>
</evidence>
<feature type="transmembrane region" description="Helical" evidence="7">
    <location>
        <begin position="45"/>
        <end position="63"/>
    </location>
</feature>
<reference evidence="9" key="1">
    <citation type="submission" date="2022-03" db="EMBL/GenBank/DDBJ databases">
        <title>Draft Genome Sequence of Firmicute Strain S0AB, a Heterotrophic Iron/Sulfur-Oxidizing Extreme Acidophile.</title>
        <authorList>
            <person name="Vergara E."/>
            <person name="Pakostova E."/>
            <person name="Johnson D.B."/>
            <person name="Holmes D.S."/>
        </authorList>
    </citation>
    <scope>NUCLEOTIDE SEQUENCE</scope>
    <source>
        <strain evidence="9">S0AB</strain>
    </source>
</reference>
<dbReference type="GO" id="GO:0005886">
    <property type="term" value="C:plasma membrane"/>
    <property type="evidence" value="ECO:0007669"/>
    <property type="project" value="UniProtKB-SubCell"/>
</dbReference>
<evidence type="ECO:0000256" key="6">
    <source>
        <dbReference type="ARBA" id="ARBA00023136"/>
    </source>
</evidence>
<dbReference type="PANTHER" id="PTHR42718">
    <property type="entry name" value="MAJOR FACILITATOR SUPERFAMILY MULTIDRUG TRANSPORTER MFSC"/>
    <property type="match status" value="1"/>
</dbReference>
<evidence type="ECO:0000256" key="7">
    <source>
        <dbReference type="SAM" id="Phobius"/>
    </source>
</evidence>
<feature type="transmembrane region" description="Helical" evidence="7">
    <location>
        <begin position="444"/>
        <end position="466"/>
    </location>
</feature>
<feature type="transmembrane region" description="Helical" evidence="7">
    <location>
        <begin position="261"/>
        <end position="286"/>
    </location>
</feature>
<feature type="transmembrane region" description="Helical" evidence="7">
    <location>
        <begin position="195"/>
        <end position="215"/>
    </location>
</feature>
<dbReference type="EMBL" id="JALBUF010000001">
    <property type="protein sequence ID" value="MCI0181821.1"/>
    <property type="molecule type" value="Genomic_DNA"/>
</dbReference>
<evidence type="ECO:0000259" key="8">
    <source>
        <dbReference type="PROSITE" id="PS50850"/>
    </source>
</evidence>
<feature type="transmembrane region" description="Helical" evidence="7">
    <location>
        <begin position="298"/>
        <end position="319"/>
    </location>
</feature>
<proteinExistence type="predicted"/>
<keyword evidence="3" id="KW-1003">Cell membrane</keyword>
<feature type="transmembrane region" description="Helical" evidence="7">
    <location>
        <begin position="103"/>
        <end position="125"/>
    </location>
</feature>
<dbReference type="InterPro" id="IPR036259">
    <property type="entry name" value="MFS_trans_sf"/>
</dbReference>
<dbReference type="PROSITE" id="PS00216">
    <property type="entry name" value="SUGAR_TRANSPORT_1"/>
    <property type="match status" value="1"/>
</dbReference>
<keyword evidence="5 7" id="KW-1133">Transmembrane helix</keyword>
<evidence type="ECO:0000313" key="10">
    <source>
        <dbReference type="Proteomes" id="UP001139263"/>
    </source>
</evidence>
<feature type="transmembrane region" description="Helical" evidence="7">
    <location>
        <begin position="75"/>
        <end position="97"/>
    </location>
</feature>
<dbReference type="InterPro" id="IPR020846">
    <property type="entry name" value="MFS_dom"/>
</dbReference>
<name>A0A9X1V5F1_9BACL</name>